<reference evidence="2 3" key="1">
    <citation type="submission" date="2019-02" db="EMBL/GenBank/DDBJ databases">
        <title>Haloarcula mannanilyticum sp. nov., a mannan degrading haloarchaeon isolated from commercial salt.</title>
        <authorList>
            <person name="Enomoto S."/>
            <person name="Shimane Y."/>
            <person name="Kamekura M."/>
            <person name="Ito T."/>
            <person name="Moriya O."/>
            <person name="Ihara K."/>
            <person name="Takahashi-Ando N."/>
            <person name="Fukushima Y."/>
            <person name="Yoshida Y."/>
            <person name="Usama R."/>
            <person name="Takai K."/>
            <person name="Minegishi H."/>
        </authorList>
    </citation>
    <scope>NUCLEOTIDE SEQUENCE [LARGE SCALE GENOMIC DNA]</scope>
    <source>
        <strain evidence="2 3">MD130-1</strain>
    </source>
</reference>
<proteinExistence type="predicted"/>
<keyword evidence="3" id="KW-1185">Reference proteome</keyword>
<gene>
    <name evidence="2" type="ORF">Harman_29880</name>
</gene>
<feature type="transmembrane region" description="Helical" evidence="1">
    <location>
        <begin position="45"/>
        <end position="64"/>
    </location>
</feature>
<keyword evidence="1" id="KW-0812">Transmembrane</keyword>
<keyword evidence="1" id="KW-0472">Membrane</keyword>
<dbReference type="Proteomes" id="UP000304382">
    <property type="component" value="Unassembled WGS sequence"/>
</dbReference>
<dbReference type="OrthoDB" id="204801at2157"/>
<evidence type="ECO:0000256" key="1">
    <source>
        <dbReference type="SAM" id="Phobius"/>
    </source>
</evidence>
<feature type="transmembrane region" description="Helical" evidence="1">
    <location>
        <begin position="84"/>
        <end position="103"/>
    </location>
</feature>
<dbReference type="AlphaFoldDB" id="A0A4C2ER40"/>
<accession>A0A4C2ER40</accession>
<dbReference type="InterPro" id="IPR008407">
    <property type="entry name" value="Brnchd-chn_aa_trnsp_AzlD"/>
</dbReference>
<comment type="caution">
    <text evidence="2">The sequence shown here is derived from an EMBL/GenBank/DDBJ whole genome shotgun (WGS) entry which is preliminary data.</text>
</comment>
<evidence type="ECO:0000313" key="2">
    <source>
        <dbReference type="EMBL" id="GCF15053.1"/>
    </source>
</evidence>
<dbReference type="Pfam" id="PF05437">
    <property type="entry name" value="AzlD"/>
    <property type="match status" value="1"/>
</dbReference>
<dbReference type="RefSeq" id="WP_137684597.1">
    <property type="nucleotide sequence ID" value="NZ_BIXZ01000006.1"/>
</dbReference>
<dbReference type="EMBL" id="BIXZ01000006">
    <property type="protein sequence ID" value="GCF15053.1"/>
    <property type="molecule type" value="Genomic_DNA"/>
</dbReference>
<feature type="transmembrane region" description="Helical" evidence="1">
    <location>
        <begin position="12"/>
        <end position="33"/>
    </location>
</feature>
<protein>
    <submittedName>
        <fullName evidence="2">Membrane protein</fullName>
    </submittedName>
</protein>
<keyword evidence="1" id="KW-1133">Transmembrane helix</keyword>
<sequence>MADPFALDPTVVAIIAAMAVATYLTKTGGLWLLTRVGVSDRVEAALEVLPGAIVVAVLGPELAAGGPPEWLAGSVVAAVAWRTGNIFLALVTGVGAVVAFRVVL</sequence>
<organism evidence="2 3">
    <name type="scientific">Haloarcula mannanilytica</name>
    <dbReference type="NCBI Taxonomy" id="2509225"/>
    <lineage>
        <taxon>Archaea</taxon>
        <taxon>Methanobacteriati</taxon>
        <taxon>Methanobacteriota</taxon>
        <taxon>Stenosarchaea group</taxon>
        <taxon>Halobacteria</taxon>
        <taxon>Halobacteriales</taxon>
        <taxon>Haloarculaceae</taxon>
        <taxon>Haloarcula</taxon>
    </lineage>
</organism>
<name>A0A4C2ER40_9EURY</name>
<evidence type="ECO:0000313" key="3">
    <source>
        <dbReference type="Proteomes" id="UP000304382"/>
    </source>
</evidence>